<gene>
    <name evidence="1" type="ORF">EZU68_05900</name>
</gene>
<feature type="non-terminal residue" evidence="1">
    <location>
        <position position="187"/>
    </location>
</feature>
<keyword evidence="1" id="KW-0614">Plasmid</keyword>
<protein>
    <submittedName>
        <fullName evidence="1">BppA</fullName>
    </submittedName>
</protein>
<proteinExistence type="predicted"/>
<dbReference type="EMBL" id="CP036753">
    <property type="protein sequence ID" value="QBK63909.1"/>
    <property type="molecule type" value="Genomic_DNA"/>
</dbReference>
<sequence>MKKTNNINKINDDKVEVRMGHFGVYGQPMFKGFQGILSQSQEQIKSTQKNTSKINRIGRRLPKISKNELFKFNSKVDFSIQRESLKRMGASEVGSIFVGQESALKLMTCRVLKALGREIPFEDNLSMRKGKLLENLGFDEFVRIYSDNIQVLHKNKYANGIDKYNYFKKINGEDTLVGSTIDGWFVN</sequence>
<dbReference type="AlphaFoldDB" id="A0A481YI23"/>
<geneLocation type="plasmid" evidence="1">
    <name>unnamed</name>
</geneLocation>
<evidence type="ECO:0000313" key="1">
    <source>
        <dbReference type="EMBL" id="QBK63909.1"/>
    </source>
</evidence>
<accession>A0A481YI23</accession>
<organism evidence="1">
    <name type="scientific">Borrelia miyamotoi</name>
    <dbReference type="NCBI Taxonomy" id="47466"/>
    <lineage>
        <taxon>Bacteria</taxon>
        <taxon>Pseudomonadati</taxon>
        <taxon>Spirochaetota</taxon>
        <taxon>Spirochaetia</taxon>
        <taxon>Spirochaetales</taxon>
        <taxon>Borreliaceae</taxon>
        <taxon>Borrelia</taxon>
    </lineage>
</organism>
<reference evidence="1" key="1">
    <citation type="submission" date="2019-03" db="EMBL/GenBank/DDBJ databases">
        <title>Whole genome sequencing of Borrelia miyamotoi strains isolated at the Russian territory.</title>
        <authorList>
            <person name="Kuleshov K.V."/>
            <person name="Platonov A.E."/>
            <person name="Goptar I.A."/>
            <person name="Shipulin G.A."/>
            <person name="Markelov M.L."/>
            <person name="Koetsveld J."/>
            <person name="Kolyasnikova N.M."/>
            <person name="Sarksyan D.S."/>
            <person name="Toporkova M.G."/>
            <person name="Hovius J.W."/>
        </authorList>
    </citation>
    <scope>NUCLEOTIDE SEQUENCE</scope>
    <source>
        <strain evidence="1">Yekat-31</strain>
        <plasmid evidence="1">unnamed</plasmid>
    </source>
</reference>
<name>A0A481YI23_9SPIR</name>